<dbReference type="Pfam" id="PF08205">
    <property type="entry name" value="C2-set_2"/>
    <property type="match status" value="1"/>
</dbReference>
<keyword evidence="8" id="KW-1185">Reference proteome</keyword>
<dbReference type="InterPro" id="IPR003598">
    <property type="entry name" value="Ig_sub2"/>
</dbReference>
<dbReference type="PANTHER" id="PTHR13771">
    <property type="entry name" value="INTERCELLULAR ADHESION MOLECULE"/>
    <property type="match status" value="1"/>
</dbReference>
<protein>
    <submittedName>
        <fullName evidence="7">Intercellular adhesion molecule 5</fullName>
    </submittedName>
</protein>
<dbReference type="InterPro" id="IPR036179">
    <property type="entry name" value="Ig-like_dom_sf"/>
</dbReference>
<keyword evidence="2 4" id="KW-0472">Membrane</keyword>
<feature type="transmembrane region" description="Helical" evidence="4">
    <location>
        <begin position="761"/>
        <end position="783"/>
    </location>
</feature>
<dbReference type="GeneTree" id="ENSGT00940000159005"/>
<name>A0A3Q3BBX5_KRYMA</name>
<feature type="domain" description="Ig-like" evidence="6">
    <location>
        <begin position="115"/>
        <end position="212"/>
    </location>
</feature>
<dbReference type="Proteomes" id="UP000264800">
    <property type="component" value="Unplaced"/>
</dbReference>
<proteinExistence type="predicted"/>
<dbReference type="PANTHER" id="PTHR13771:SF9">
    <property type="entry name" value="INTERCELLULAR ADHESION MOLECULE 5"/>
    <property type="match status" value="1"/>
</dbReference>
<dbReference type="STRING" id="37003.ENSKMAP00000022179"/>
<dbReference type="GO" id="GO:0016020">
    <property type="term" value="C:membrane"/>
    <property type="evidence" value="ECO:0007669"/>
    <property type="project" value="UniProtKB-SubCell"/>
</dbReference>
<reference evidence="7" key="2">
    <citation type="submission" date="2025-09" db="UniProtKB">
        <authorList>
            <consortium name="Ensembl"/>
        </authorList>
    </citation>
    <scope>IDENTIFICATION</scope>
</reference>
<dbReference type="Pfam" id="PF13895">
    <property type="entry name" value="Ig_2"/>
    <property type="match status" value="1"/>
</dbReference>
<evidence type="ECO:0000256" key="4">
    <source>
        <dbReference type="SAM" id="Phobius"/>
    </source>
</evidence>
<keyword evidence="4" id="KW-0812">Transmembrane</keyword>
<accession>A0A3Q3BBX5</accession>
<dbReference type="InterPro" id="IPR003599">
    <property type="entry name" value="Ig_sub"/>
</dbReference>
<sequence length="821" mass="90481">MLPLRLLSLLLLSSSLCDAGGTCPPTLNLLILDSPVVITEYGKNTLVNCTMEEEEDLKEMTLVLGNDTAESSGYESFVFINTKLTDWNAKGECKIKLNESVECSQEIEVIVYKTPEVFLSVNLKEKANYKLQCDVFNAAPVQNLTIKWYKNDEQIHAKSFSETIRTPVNESSMLEVSVSREANDAQFRCEAQLELGPSGPLLPVVSQTHTLSALYPPEFMSNHSGSITVPKGDNISLSCEADGIPSPEYQWTVDDGQGILDNSSKLSIIKVNRSATYNCTATNELGSITLSVNVHVSEVTTTAAAAATPRPLTPVQQVCDLTTTPPEVVVKFGDPVQINCSTSRADVDVLGWESSVGGNSKRNYSLVTLEIKKLEDWKFQPSCFSTLNNGKQCMENPVIHVYKTPDFVSVSAESHRPITDGSKCELRCDIYNVAPVHGLTVKWYKDNKTVFTGNLSSSDVTPHNLSSSLFATFDKSDNGSLFRCEVELQLGSKGPEFVPSAVSEPYTAVVHYRPFIKDCPRNFTAEENKFSVNDLSCTTDGNPPPDVKWYLNGEQVNTNKTLSWTDSGVYTAKFTNSEGNISTSVFITVEYSPSLTCEMHYEVKVNEKPKTLCEPKGLPTPNIVWFKNGKETILPERWSKNNSGNYSLKAQNKHGGAEHKFYLDVLYAPEFKEKNTSKYLIPGGNVTFGCRAEGNPSPEIKWSFRRADNLKETTEGRQKIITITGATSTNAGFYICAATNKVGTVTRTVTLAERDKTSGSFIWLVILLVILIVLGLLFLFFCYRKKKCGQYTFVSSTDRSSIPMTANSAAGKTSADINNSL</sequence>
<keyword evidence="4" id="KW-1133">Transmembrane helix</keyword>
<keyword evidence="3" id="KW-1015">Disulfide bond</keyword>
<comment type="subcellular location">
    <subcellularLocation>
        <location evidence="1">Membrane</location>
        <topology evidence="1">Single-pass membrane protein</topology>
    </subcellularLocation>
</comment>
<organism evidence="7 8">
    <name type="scientific">Kryptolebias marmoratus</name>
    <name type="common">Mangrove killifish</name>
    <name type="synonym">Rivulus marmoratus</name>
    <dbReference type="NCBI Taxonomy" id="37003"/>
    <lineage>
        <taxon>Eukaryota</taxon>
        <taxon>Metazoa</taxon>
        <taxon>Chordata</taxon>
        <taxon>Craniata</taxon>
        <taxon>Vertebrata</taxon>
        <taxon>Euteleostomi</taxon>
        <taxon>Actinopterygii</taxon>
        <taxon>Neopterygii</taxon>
        <taxon>Teleostei</taxon>
        <taxon>Neoteleostei</taxon>
        <taxon>Acanthomorphata</taxon>
        <taxon>Ovalentaria</taxon>
        <taxon>Atherinomorphae</taxon>
        <taxon>Cyprinodontiformes</taxon>
        <taxon>Rivulidae</taxon>
        <taxon>Kryptolebias</taxon>
    </lineage>
</organism>
<dbReference type="Gene3D" id="2.60.40.10">
    <property type="entry name" value="Immunoglobulins"/>
    <property type="match status" value="7"/>
</dbReference>
<feature type="domain" description="Ig-like" evidence="6">
    <location>
        <begin position="669"/>
        <end position="752"/>
    </location>
</feature>
<feature type="chain" id="PRO_5018631487" evidence="5">
    <location>
        <begin position="20"/>
        <end position="821"/>
    </location>
</feature>
<keyword evidence="5" id="KW-0732">Signal</keyword>
<dbReference type="GO" id="GO:0007155">
    <property type="term" value="P:cell adhesion"/>
    <property type="evidence" value="ECO:0007669"/>
    <property type="project" value="InterPro"/>
</dbReference>
<evidence type="ECO:0000313" key="7">
    <source>
        <dbReference type="Ensembl" id="ENSKMAP00000022179.1"/>
    </source>
</evidence>
<reference evidence="7" key="1">
    <citation type="submission" date="2025-08" db="UniProtKB">
        <authorList>
            <consortium name="Ensembl"/>
        </authorList>
    </citation>
    <scope>IDENTIFICATION</scope>
</reference>
<dbReference type="InterPro" id="IPR013162">
    <property type="entry name" value="CD80_C2-set"/>
</dbReference>
<evidence type="ECO:0000256" key="5">
    <source>
        <dbReference type="SAM" id="SignalP"/>
    </source>
</evidence>
<evidence type="ECO:0000256" key="2">
    <source>
        <dbReference type="ARBA" id="ARBA00023136"/>
    </source>
</evidence>
<dbReference type="RefSeq" id="XP_024864620.1">
    <property type="nucleotide sequence ID" value="XM_025008852.2"/>
</dbReference>
<evidence type="ECO:0000256" key="1">
    <source>
        <dbReference type="ARBA" id="ARBA00004167"/>
    </source>
</evidence>
<dbReference type="InterPro" id="IPR013783">
    <property type="entry name" value="Ig-like_fold"/>
</dbReference>
<evidence type="ECO:0000259" key="6">
    <source>
        <dbReference type="PROSITE" id="PS50835"/>
    </source>
</evidence>
<dbReference type="GeneID" id="108243692"/>
<feature type="domain" description="Ig-like" evidence="6">
    <location>
        <begin position="514"/>
        <end position="588"/>
    </location>
</feature>
<dbReference type="InterPro" id="IPR047012">
    <property type="entry name" value="ICAM_VCAM"/>
</dbReference>
<dbReference type="OMA" id="ADYELHC"/>
<feature type="domain" description="Ig-like" evidence="6">
    <location>
        <begin position="405"/>
        <end position="503"/>
    </location>
</feature>
<feature type="domain" description="Ig-like" evidence="6">
    <location>
        <begin position="217"/>
        <end position="297"/>
    </location>
</feature>
<dbReference type="SMART" id="SM00408">
    <property type="entry name" value="IGc2"/>
    <property type="match status" value="4"/>
</dbReference>
<feature type="signal peptide" evidence="5">
    <location>
        <begin position="1"/>
        <end position="19"/>
    </location>
</feature>
<evidence type="ECO:0000256" key="3">
    <source>
        <dbReference type="ARBA" id="ARBA00023157"/>
    </source>
</evidence>
<dbReference type="GO" id="GO:0005178">
    <property type="term" value="F:integrin binding"/>
    <property type="evidence" value="ECO:0007669"/>
    <property type="project" value="InterPro"/>
</dbReference>
<dbReference type="SMART" id="SM00409">
    <property type="entry name" value="IG"/>
    <property type="match status" value="4"/>
</dbReference>
<dbReference type="InterPro" id="IPR007110">
    <property type="entry name" value="Ig-like_dom"/>
</dbReference>
<dbReference type="SUPFAM" id="SSF48726">
    <property type="entry name" value="Immunoglobulin"/>
    <property type="match status" value="7"/>
</dbReference>
<dbReference type="Pfam" id="PF13927">
    <property type="entry name" value="Ig_3"/>
    <property type="match status" value="2"/>
</dbReference>
<dbReference type="PROSITE" id="PS50835">
    <property type="entry name" value="IG_LIKE"/>
    <property type="match status" value="5"/>
</dbReference>
<evidence type="ECO:0000313" key="8">
    <source>
        <dbReference type="Proteomes" id="UP000264800"/>
    </source>
</evidence>
<dbReference type="AlphaFoldDB" id="A0A3Q3BBX5"/>
<dbReference type="CTD" id="7087"/>
<dbReference type="Ensembl" id="ENSKMAT00000022464.1">
    <property type="protein sequence ID" value="ENSKMAP00000022179.1"/>
    <property type="gene ID" value="ENSKMAG00000016485.1"/>
</dbReference>